<organism evidence="3 4">
    <name type="scientific">Microterricola viridarii</name>
    <dbReference type="NCBI Taxonomy" id="412690"/>
    <lineage>
        <taxon>Bacteria</taxon>
        <taxon>Bacillati</taxon>
        <taxon>Actinomycetota</taxon>
        <taxon>Actinomycetes</taxon>
        <taxon>Micrococcales</taxon>
        <taxon>Microbacteriaceae</taxon>
        <taxon>Microterricola</taxon>
    </lineage>
</organism>
<evidence type="ECO:0000256" key="2">
    <source>
        <dbReference type="SAM" id="SignalP"/>
    </source>
</evidence>
<accession>A0A1H1Y8Y5</accession>
<feature type="region of interest" description="Disordered" evidence="1">
    <location>
        <begin position="30"/>
        <end position="108"/>
    </location>
</feature>
<dbReference type="RefSeq" id="WP_083364756.1">
    <property type="nucleotide sequence ID" value="NZ_LT629742.1"/>
</dbReference>
<feature type="chain" id="PRO_5009266322" evidence="2">
    <location>
        <begin position="28"/>
        <end position="166"/>
    </location>
</feature>
<feature type="signal peptide" evidence="2">
    <location>
        <begin position="1"/>
        <end position="27"/>
    </location>
</feature>
<evidence type="ECO:0000313" key="4">
    <source>
        <dbReference type="Proteomes" id="UP000181956"/>
    </source>
</evidence>
<evidence type="ECO:0000313" key="3">
    <source>
        <dbReference type="EMBL" id="SDT17719.1"/>
    </source>
</evidence>
<dbReference type="Gene3D" id="3.30.505.20">
    <property type="match status" value="1"/>
</dbReference>
<dbReference type="Proteomes" id="UP000181956">
    <property type="component" value="Chromosome I"/>
</dbReference>
<reference evidence="4" key="1">
    <citation type="submission" date="2016-10" db="EMBL/GenBank/DDBJ databases">
        <authorList>
            <person name="Varghese N."/>
            <person name="Submissions S."/>
        </authorList>
    </citation>
    <scope>NUCLEOTIDE SEQUENCE [LARGE SCALE GENOMIC DNA]</scope>
    <source>
        <strain evidence="4">DSM 21772</strain>
    </source>
</reference>
<sequence length="166" mass="16251">MKKRIAIISTLGAAGVLALGGAGIAIAAASSGEPGSSFGAVVAASDGGSSATPSPVPSTSGTPFLDDDGDGDDHGGHGDHDGDDRDDHSGRGHDGDHQDDDALVSDADRAAASAAALAATGGGTVTDVDADDDSTHAWEVDVRLDSGADLEVKLDASFTVLSVQND</sequence>
<evidence type="ECO:0000256" key="1">
    <source>
        <dbReference type="SAM" id="MobiDB-lite"/>
    </source>
</evidence>
<proteinExistence type="predicted"/>
<dbReference type="AlphaFoldDB" id="A0A1H1Y8Y5"/>
<feature type="compositionally biased region" description="Low complexity" evidence="1">
    <location>
        <begin position="30"/>
        <end position="63"/>
    </location>
</feature>
<dbReference type="EMBL" id="LT629742">
    <property type="protein sequence ID" value="SDT17719.1"/>
    <property type="molecule type" value="Genomic_DNA"/>
</dbReference>
<dbReference type="STRING" id="412690.SAMN04489834_3006"/>
<gene>
    <name evidence="3" type="ORF">SAMN04489834_3006</name>
</gene>
<keyword evidence="2" id="KW-0732">Signal</keyword>
<name>A0A1H1Y8Y5_9MICO</name>
<protein>
    <submittedName>
        <fullName evidence="3">Peptidase propeptide and YPEB domain-containing protein</fullName>
    </submittedName>
</protein>
<feature type="compositionally biased region" description="Basic and acidic residues" evidence="1">
    <location>
        <begin position="72"/>
        <end position="96"/>
    </location>
</feature>
<keyword evidence="4" id="KW-1185">Reference proteome</keyword>